<dbReference type="InterPro" id="IPR003730">
    <property type="entry name" value="Cu_polyphenol_OxRdtase"/>
</dbReference>
<comment type="function">
    <text evidence="2">Purine nucleoside enzyme that catalyzes the phosphorolysis of adenosine and inosine nucleosides, yielding D-ribose 1-phosphate and the respective free bases, adenine and hypoxanthine. Also catalyzes the phosphorolysis of S-methyl-5'-thioadenosine into adenine and S-methyl-5-thio-alpha-D-ribose 1-phosphate. Also has adenosine deaminase activity.</text>
</comment>
<keyword evidence="8" id="KW-0186">Copper</keyword>
<evidence type="ECO:0000256" key="8">
    <source>
        <dbReference type="ARBA" id="ARBA00023008"/>
    </source>
</evidence>
<keyword evidence="6" id="KW-0378">Hydrolase</keyword>
<keyword evidence="4" id="KW-0808">Transferase</keyword>
<evidence type="ECO:0000256" key="12">
    <source>
        <dbReference type="RuleBase" id="RU361274"/>
    </source>
</evidence>
<comment type="catalytic activity">
    <reaction evidence="10">
        <text>adenosine + phosphate = alpha-D-ribose 1-phosphate + adenine</text>
        <dbReference type="Rhea" id="RHEA:27642"/>
        <dbReference type="ChEBI" id="CHEBI:16335"/>
        <dbReference type="ChEBI" id="CHEBI:16708"/>
        <dbReference type="ChEBI" id="CHEBI:43474"/>
        <dbReference type="ChEBI" id="CHEBI:57720"/>
        <dbReference type="EC" id="2.4.2.1"/>
    </reaction>
    <physiologicalReaction direction="left-to-right" evidence="10">
        <dbReference type="Rhea" id="RHEA:27643"/>
    </physiologicalReaction>
</comment>
<evidence type="ECO:0000313" key="14">
    <source>
        <dbReference type="Proteomes" id="UP000431092"/>
    </source>
</evidence>
<dbReference type="GO" id="GO:0017061">
    <property type="term" value="F:S-methyl-5-thioadenosine phosphorylase activity"/>
    <property type="evidence" value="ECO:0007669"/>
    <property type="project" value="UniProtKB-EC"/>
</dbReference>
<keyword evidence="5" id="KW-0479">Metal-binding</keyword>
<evidence type="ECO:0000256" key="11">
    <source>
        <dbReference type="ARBA" id="ARBA00049893"/>
    </source>
</evidence>
<comment type="catalytic activity">
    <reaction evidence="11">
        <text>S-methyl-5'-thioadenosine + phosphate = 5-(methylsulfanyl)-alpha-D-ribose 1-phosphate + adenine</text>
        <dbReference type="Rhea" id="RHEA:11852"/>
        <dbReference type="ChEBI" id="CHEBI:16708"/>
        <dbReference type="ChEBI" id="CHEBI:17509"/>
        <dbReference type="ChEBI" id="CHEBI:43474"/>
        <dbReference type="ChEBI" id="CHEBI:58533"/>
        <dbReference type="EC" id="2.4.2.28"/>
    </reaction>
    <physiologicalReaction direction="left-to-right" evidence="11">
        <dbReference type="Rhea" id="RHEA:11853"/>
    </physiologicalReaction>
</comment>
<keyword evidence="14" id="KW-1185">Reference proteome</keyword>
<comment type="catalytic activity">
    <reaction evidence="1">
        <text>inosine + phosphate = alpha-D-ribose 1-phosphate + hypoxanthine</text>
        <dbReference type="Rhea" id="RHEA:27646"/>
        <dbReference type="ChEBI" id="CHEBI:17368"/>
        <dbReference type="ChEBI" id="CHEBI:17596"/>
        <dbReference type="ChEBI" id="CHEBI:43474"/>
        <dbReference type="ChEBI" id="CHEBI:57720"/>
        <dbReference type="EC" id="2.4.2.1"/>
    </reaction>
    <physiologicalReaction direction="left-to-right" evidence="1">
        <dbReference type="Rhea" id="RHEA:27647"/>
    </physiologicalReaction>
</comment>
<gene>
    <name evidence="13" type="primary">pgeF</name>
    <name evidence="13" type="ORF">GGG17_07025</name>
</gene>
<dbReference type="RefSeq" id="WP_311966490.1">
    <property type="nucleotide sequence ID" value="NZ_WLVL01000023.1"/>
</dbReference>
<comment type="catalytic activity">
    <reaction evidence="9">
        <text>adenosine + H2O + H(+) = inosine + NH4(+)</text>
        <dbReference type="Rhea" id="RHEA:24408"/>
        <dbReference type="ChEBI" id="CHEBI:15377"/>
        <dbReference type="ChEBI" id="CHEBI:15378"/>
        <dbReference type="ChEBI" id="CHEBI:16335"/>
        <dbReference type="ChEBI" id="CHEBI:17596"/>
        <dbReference type="ChEBI" id="CHEBI:28938"/>
        <dbReference type="EC" id="3.5.4.4"/>
    </reaction>
    <physiologicalReaction direction="left-to-right" evidence="9">
        <dbReference type="Rhea" id="RHEA:24409"/>
    </physiologicalReaction>
</comment>
<evidence type="ECO:0000256" key="5">
    <source>
        <dbReference type="ARBA" id="ARBA00022723"/>
    </source>
</evidence>
<dbReference type="Proteomes" id="UP000431092">
    <property type="component" value="Unassembled WGS sequence"/>
</dbReference>
<dbReference type="InterPro" id="IPR038371">
    <property type="entry name" value="Cu_polyphenol_OxRdtase_sf"/>
</dbReference>
<reference evidence="13 14" key="1">
    <citation type="submission" date="2019-11" db="EMBL/GenBank/DDBJ databases">
        <title>Whole genome sequencing identifies a novel species of the genus Arsenicicoccus isolated from human blood.</title>
        <authorList>
            <person name="Jeong J.H."/>
            <person name="Kweon O.J."/>
            <person name="Kim H.R."/>
            <person name="Kim T.-H."/>
            <person name="Ha S.-M."/>
            <person name="Lee M.-K."/>
        </authorList>
    </citation>
    <scope>NUCLEOTIDE SEQUENCE [LARGE SCALE GENOMIC DNA]</scope>
    <source>
        <strain evidence="13 14">MKL-02</strain>
    </source>
</reference>
<comment type="similarity">
    <text evidence="3 12">Belongs to the purine nucleoside phosphorylase YfiH/LACC1 family.</text>
</comment>
<dbReference type="GO" id="GO:0016787">
    <property type="term" value="F:hydrolase activity"/>
    <property type="evidence" value="ECO:0007669"/>
    <property type="project" value="UniProtKB-KW"/>
</dbReference>
<organism evidence="13 14">
    <name type="scientific">Arsenicicoccus cauae</name>
    <dbReference type="NCBI Taxonomy" id="2663847"/>
    <lineage>
        <taxon>Bacteria</taxon>
        <taxon>Bacillati</taxon>
        <taxon>Actinomycetota</taxon>
        <taxon>Actinomycetes</taxon>
        <taxon>Micrococcales</taxon>
        <taxon>Intrasporangiaceae</taxon>
        <taxon>Arsenicicoccus</taxon>
    </lineage>
</organism>
<dbReference type="GO" id="GO:0005507">
    <property type="term" value="F:copper ion binding"/>
    <property type="evidence" value="ECO:0007669"/>
    <property type="project" value="TreeGrafter"/>
</dbReference>
<evidence type="ECO:0000256" key="10">
    <source>
        <dbReference type="ARBA" id="ARBA00048968"/>
    </source>
</evidence>
<evidence type="ECO:0000256" key="1">
    <source>
        <dbReference type="ARBA" id="ARBA00000553"/>
    </source>
</evidence>
<dbReference type="NCBIfam" id="TIGR00726">
    <property type="entry name" value="peptidoglycan editing factor PgeF"/>
    <property type="match status" value="1"/>
</dbReference>
<dbReference type="CDD" id="cd16833">
    <property type="entry name" value="YfiH"/>
    <property type="match status" value="1"/>
</dbReference>
<evidence type="ECO:0000256" key="6">
    <source>
        <dbReference type="ARBA" id="ARBA00022801"/>
    </source>
</evidence>
<dbReference type="InterPro" id="IPR011324">
    <property type="entry name" value="Cytotoxic_necrot_fac-like_cat"/>
</dbReference>
<dbReference type="Gene3D" id="3.60.140.10">
    <property type="entry name" value="CNF1/YfiH-like putative cysteine hydrolases"/>
    <property type="match status" value="1"/>
</dbReference>
<evidence type="ECO:0000256" key="3">
    <source>
        <dbReference type="ARBA" id="ARBA00007353"/>
    </source>
</evidence>
<protein>
    <recommendedName>
        <fullName evidence="12">Purine nucleoside phosphorylase</fullName>
    </recommendedName>
</protein>
<keyword evidence="7" id="KW-0862">Zinc</keyword>
<dbReference type="EMBL" id="WLVL01000023">
    <property type="protein sequence ID" value="MTB71725.1"/>
    <property type="molecule type" value="Genomic_DNA"/>
</dbReference>
<accession>A0A6I3IJ72</accession>
<evidence type="ECO:0000256" key="7">
    <source>
        <dbReference type="ARBA" id="ARBA00022833"/>
    </source>
</evidence>
<dbReference type="PANTHER" id="PTHR30616:SF2">
    <property type="entry name" value="PURINE NUCLEOSIDE PHOSPHORYLASE LACC1"/>
    <property type="match status" value="1"/>
</dbReference>
<dbReference type="Pfam" id="PF02578">
    <property type="entry name" value="Cu-oxidase_4"/>
    <property type="match status" value="1"/>
</dbReference>
<evidence type="ECO:0000256" key="4">
    <source>
        <dbReference type="ARBA" id="ARBA00022679"/>
    </source>
</evidence>
<dbReference type="AlphaFoldDB" id="A0A6I3IJ72"/>
<dbReference type="SUPFAM" id="SSF64438">
    <property type="entry name" value="CNF1/YfiH-like putative cysteine hydrolases"/>
    <property type="match status" value="1"/>
</dbReference>
<evidence type="ECO:0000256" key="2">
    <source>
        <dbReference type="ARBA" id="ARBA00003215"/>
    </source>
</evidence>
<evidence type="ECO:0000256" key="9">
    <source>
        <dbReference type="ARBA" id="ARBA00047989"/>
    </source>
</evidence>
<evidence type="ECO:0000313" key="13">
    <source>
        <dbReference type="EMBL" id="MTB71725.1"/>
    </source>
</evidence>
<sequence length="248" mass="25087">MFAHQQQDGSVWRAFTDARGGVSDAPYGGGRGAAGGLNLGSHVGDDPAAVAANRRRVAEAAAVAPDALVLVDQVHGADVVQVDGPCRGPAGVADAMVTTRTGLALAVLVADCTPVLLADPEAGVLGAAHAGRPGMLAGVVPATVSAMRDLGARAISAVVGPSVCGRCYEVPADMQQAAGRSVPECLARTWGGTPAIDVATGVVAQLADLGVVVTWVPGCTYEDDRFYSYRRSGTTGRFGGVVLRREVA</sequence>
<dbReference type="PANTHER" id="PTHR30616">
    <property type="entry name" value="UNCHARACTERIZED PROTEIN YFIH"/>
    <property type="match status" value="1"/>
</dbReference>
<proteinExistence type="inferred from homology"/>
<name>A0A6I3IJ72_9MICO</name>
<comment type="caution">
    <text evidence="13">The sequence shown here is derived from an EMBL/GenBank/DDBJ whole genome shotgun (WGS) entry which is preliminary data.</text>
</comment>